<dbReference type="PANTHER" id="PTHR44196">
    <property type="entry name" value="DEHYDROGENASE/REDUCTASE SDR FAMILY MEMBER 7B"/>
    <property type="match status" value="1"/>
</dbReference>
<reference evidence="3 4" key="1">
    <citation type="submission" date="2017-05" db="EMBL/GenBank/DDBJ databases">
        <title>Genomic insights into alkan degradation activity of Oleiphilus messinensis.</title>
        <authorList>
            <person name="Kozyavkin S.A."/>
            <person name="Slesarev A.I."/>
            <person name="Golyshin P.N."/>
            <person name="Korzhenkov A."/>
            <person name="Golyshina O.N."/>
            <person name="Toshchakov S.V."/>
        </authorList>
    </citation>
    <scope>NUCLEOTIDE SEQUENCE [LARGE SCALE GENOMIC DNA]</scope>
    <source>
        <strain evidence="3 4">ME102</strain>
    </source>
</reference>
<proteinExistence type="inferred from homology"/>
<dbReference type="Proteomes" id="UP000196027">
    <property type="component" value="Chromosome"/>
</dbReference>
<dbReference type="GO" id="GO:0016020">
    <property type="term" value="C:membrane"/>
    <property type="evidence" value="ECO:0007669"/>
    <property type="project" value="TreeGrafter"/>
</dbReference>
<dbReference type="EMBL" id="CP021425">
    <property type="protein sequence ID" value="ARU55516.1"/>
    <property type="molecule type" value="Genomic_DNA"/>
</dbReference>
<keyword evidence="4" id="KW-1185">Reference proteome</keyword>
<dbReference type="KEGG" id="ome:OLMES_1439"/>
<dbReference type="GO" id="GO:0016491">
    <property type="term" value="F:oxidoreductase activity"/>
    <property type="evidence" value="ECO:0007669"/>
    <property type="project" value="UniProtKB-KW"/>
</dbReference>
<accession>A0A1Y0I6W3</accession>
<dbReference type="AlphaFoldDB" id="A0A1Y0I6W3"/>
<evidence type="ECO:0000256" key="2">
    <source>
        <dbReference type="ARBA" id="ARBA00023002"/>
    </source>
</evidence>
<comment type="similarity">
    <text evidence="1">Belongs to the short-chain dehydrogenases/reductases (SDR) family.</text>
</comment>
<protein>
    <submittedName>
        <fullName evidence="3">Oxidoreductase, short-chain dehydrogenase/reductase family protein</fullName>
    </submittedName>
</protein>
<dbReference type="Gene3D" id="3.40.50.720">
    <property type="entry name" value="NAD(P)-binding Rossmann-like Domain"/>
    <property type="match status" value="1"/>
</dbReference>
<evidence type="ECO:0000313" key="4">
    <source>
        <dbReference type="Proteomes" id="UP000196027"/>
    </source>
</evidence>
<organism evidence="3 4">
    <name type="scientific">Oleiphilus messinensis</name>
    <dbReference type="NCBI Taxonomy" id="141451"/>
    <lineage>
        <taxon>Bacteria</taxon>
        <taxon>Pseudomonadati</taxon>
        <taxon>Pseudomonadota</taxon>
        <taxon>Gammaproteobacteria</taxon>
        <taxon>Oceanospirillales</taxon>
        <taxon>Oleiphilaceae</taxon>
        <taxon>Oleiphilus</taxon>
    </lineage>
</organism>
<keyword evidence="2" id="KW-0560">Oxidoreductase</keyword>
<name>A0A1Y0I6W3_9GAMM</name>
<dbReference type="SUPFAM" id="SSF51735">
    <property type="entry name" value="NAD(P)-binding Rossmann-fold domains"/>
    <property type="match status" value="1"/>
</dbReference>
<gene>
    <name evidence="3" type="ORF">OLMES_1439</name>
</gene>
<dbReference type="InterPro" id="IPR036291">
    <property type="entry name" value="NAD(P)-bd_dom_sf"/>
</dbReference>
<dbReference type="InterPro" id="IPR002347">
    <property type="entry name" value="SDR_fam"/>
</dbReference>
<dbReference type="PANTHER" id="PTHR44196:SF1">
    <property type="entry name" value="DEHYDROGENASE_REDUCTASE SDR FAMILY MEMBER 7B"/>
    <property type="match status" value="1"/>
</dbReference>
<dbReference type="Pfam" id="PF00106">
    <property type="entry name" value="adh_short"/>
    <property type="match status" value="1"/>
</dbReference>
<dbReference type="OrthoDB" id="335726at2"/>
<sequence>MTERIWIIGASSGIGEALVREWLQHDVKLIISARRASCLEQLAQLEPEKVIALPMDITEAKSVIDAANEIGRSGGVDRIVINAGTCEYLDAEDIDLKMVRRVMETNFFGAVSVVKAGLPLLRQAASVGSKHRPELVFVSSSVTYQALPRAGAYGASKAALRYFAEALYCDLQHEGISVRVVSPGFVRTPLTDLNDFPMPFLIEPDEAARRIVSGLSGKRFDIHFPGRFTWWLKAIAMLPGRLRWRVAGRLSRHREQSGQPVN</sequence>
<dbReference type="PRINTS" id="PR00081">
    <property type="entry name" value="GDHRDH"/>
</dbReference>
<evidence type="ECO:0000313" key="3">
    <source>
        <dbReference type="EMBL" id="ARU55516.1"/>
    </source>
</evidence>
<dbReference type="RefSeq" id="WP_087460612.1">
    <property type="nucleotide sequence ID" value="NZ_CP021425.1"/>
</dbReference>
<evidence type="ECO:0000256" key="1">
    <source>
        <dbReference type="ARBA" id="ARBA00006484"/>
    </source>
</evidence>